<dbReference type="AlphaFoldDB" id="A0A099KNX6"/>
<evidence type="ECO:0000313" key="2">
    <source>
        <dbReference type="EMBL" id="KGJ91940.1"/>
    </source>
</evidence>
<sequence>MHKMTTFELQAKAGQSEELLSFLKRIIPETRRFKGNKGAEASRLSESKFIIIVYWEHEDNLSDYLSWRGERGDFKMLLSFLIQAPTIITYEVLEEV</sequence>
<gene>
    <name evidence="2" type="ORF">GAB14E_3097</name>
</gene>
<dbReference type="SUPFAM" id="SSF54909">
    <property type="entry name" value="Dimeric alpha+beta barrel"/>
    <property type="match status" value="1"/>
</dbReference>
<dbReference type="Gene3D" id="3.30.70.100">
    <property type="match status" value="1"/>
</dbReference>
<comment type="caution">
    <text evidence="2">The sequence shown here is derived from an EMBL/GenBank/DDBJ whole genome shotgun (WGS) entry which is preliminary data.</text>
</comment>
<dbReference type="InterPro" id="IPR011008">
    <property type="entry name" value="Dimeric_a/b-barrel"/>
</dbReference>
<protein>
    <recommendedName>
        <fullName evidence="1">ABM domain-containing protein</fullName>
    </recommendedName>
</protein>
<dbReference type="Proteomes" id="UP000029868">
    <property type="component" value="Unassembled WGS sequence"/>
</dbReference>
<name>A0A099KNX6_COLPS</name>
<reference evidence="2 3" key="1">
    <citation type="submission" date="2014-08" db="EMBL/GenBank/DDBJ databases">
        <title>Genomic and Phenotypic Diversity of Colwellia psychrerythraea strains from Disparate Marine Basins.</title>
        <authorList>
            <person name="Techtmann S.M."/>
            <person name="Stelling S.C."/>
            <person name="Utturkar S.M."/>
            <person name="Alshibli N."/>
            <person name="Harris A."/>
            <person name="Brown S.D."/>
            <person name="Hazen T.C."/>
        </authorList>
    </citation>
    <scope>NUCLEOTIDE SEQUENCE [LARGE SCALE GENOMIC DNA]</scope>
    <source>
        <strain evidence="2 3">GAB14E</strain>
    </source>
</reference>
<evidence type="ECO:0000259" key="1">
    <source>
        <dbReference type="Pfam" id="PF03992"/>
    </source>
</evidence>
<evidence type="ECO:0000313" key="3">
    <source>
        <dbReference type="Proteomes" id="UP000029868"/>
    </source>
</evidence>
<dbReference type="RefSeq" id="WP_197061215.1">
    <property type="nucleotide sequence ID" value="NZ_JQEC01000039.1"/>
</dbReference>
<dbReference type="EMBL" id="JQEC01000039">
    <property type="protein sequence ID" value="KGJ91940.1"/>
    <property type="molecule type" value="Genomic_DNA"/>
</dbReference>
<organism evidence="2 3">
    <name type="scientific">Colwellia psychrerythraea</name>
    <name type="common">Vibrio psychroerythus</name>
    <dbReference type="NCBI Taxonomy" id="28229"/>
    <lineage>
        <taxon>Bacteria</taxon>
        <taxon>Pseudomonadati</taxon>
        <taxon>Pseudomonadota</taxon>
        <taxon>Gammaproteobacteria</taxon>
        <taxon>Alteromonadales</taxon>
        <taxon>Colwelliaceae</taxon>
        <taxon>Colwellia</taxon>
    </lineage>
</organism>
<proteinExistence type="predicted"/>
<feature type="domain" description="ABM" evidence="1">
    <location>
        <begin position="7"/>
        <end position="64"/>
    </location>
</feature>
<accession>A0A099KNX6</accession>
<dbReference type="InterPro" id="IPR007138">
    <property type="entry name" value="ABM_dom"/>
</dbReference>
<dbReference type="Pfam" id="PF03992">
    <property type="entry name" value="ABM"/>
    <property type="match status" value="1"/>
</dbReference>